<dbReference type="GeneID" id="40317343"/>
<dbReference type="AlphaFoldDB" id="A0A3R7LCI7"/>
<protein>
    <submittedName>
        <fullName evidence="1">Uncharacterized protein</fullName>
    </submittedName>
</protein>
<reference evidence="1 2" key="1">
    <citation type="journal article" date="2018" name="BMC Genomics">
        <title>Genomic comparison of Trypanosoma conorhini and Trypanosoma rangeli to Trypanosoma cruzi strains of high and low virulence.</title>
        <authorList>
            <person name="Bradwell K.R."/>
            <person name="Koparde V.N."/>
            <person name="Matveyev A.V."/>
            <person name="Serrano M.G."/>
            <person name="Alves J.M."/>
            <person name="Parikh H."/>
            <person name="Huang B."/>
            <person name="Lee V."/>
            <person name="Espinosa-Alvarez O."/>
            <person name="Ortiz P.A."/>
            <person name="Costa-Martins A.G."/>
            <person name="Teixeira M.M."/>
            <person name="Buck G.A."/>
        </authorList>
    </citation>
    <scope>NUCLEOTIDE SEQUENCE [LARGE SCALE GENOMIC DNA]</scope>
    <source>
        <strain evidence="1 2">025E</strain>
    </source>
</reference>
<organism evidence="1 2">
    <name type="scientific">Trypanosoma conorhini</name>
    <dbReference type="NCBI Taxonomy" id="83891"/>
    <lineage>
        <taxon>Eukaryota</taxon>
        <taxon>Discoba</taxon>
        <taxon>Euglenozoa</taxon>
        <taxon>Kinetoplastea</taxon>
        <taxon>Metakinetoplastina</taxon>
        <taxon>Trypanosomatida</taxon>
        <taxon>Trypanosomatidae</taxon>
        <taxon>Trypanosoma</taxon>
    </lineage>
</organism>
<dbReference type="EMBL" id="MKKU01000170">
    <property type="protein sequence ID" value="RNF20841.1"/>
    <property type="molecule type" value="Genomic_DNA"/>
</dbReference>
<gene>
    <name evidence="1" type="ORF">Tco025E_03732</name>
</gene>
<dbReference type="RefSeq" id="XP_029229337.1">
    <property type="nucleotide sequence ID" value="XM_029370650.1"/>
</dbReference>
<sequence length="153" mass="17053">MQRRKLTLLQRTVKLKLLLGGLQGRLQRRRRQRRLPHGAGHPRRAAVPALSAAAAPCLAAAARGRRGAQPWQLPLMCRLQAPRRPLPTHARLLLPRLLPHSVGVAPPHLLHLHFNDVAARAPHCRTGSRARCLDMPRHTLLSPPAPQEERVCV</sequence>
<keyword evidence="2" id="KW-1185">Reference proteome</keyword>
<name>A0A3R7LCI7_9TRYP</name>
<evidence type="ECO:0000313" key="2">
    <source>
        <dbReference type="Proteomes" id="UP000284403"/>
    </source>
</evidence>
<accession>A0A3R7LCI7</accession>
<evidence type="ECO:0000313" key="1">
    <source>
        <dbReference type="EMBL" id="RNF20841.1"/>
    </source>
</evidence>
<comment type="caution">
    <text evidence="1">The sequence shown here is derived from an EMBL/GenBank/DDBJ whole genome shotgun (WGS) entry which is preliminary data.</text>
</comment>
<proteinExistence type="predicted"/>
<dbReference type="Proteomes" id="UP000284403">
    <property type="component" value="Unassembled WGS sequence"/>
</dbReference>